<evidence type="ECO:0000313" key="3">
    <source>
        <dbReference type="Proteomes" id="UP000012589"/>
    </source>
</evidence>
<dbReference type="Proteomes" id="UP000012589">
    <property type="component" value="Unassembled WGS sequence"/>
</dbReference>
<dbReference type="PATRIC" id="fig|1235802.3.peg.927"/>
<dbReference type="HOGENOM" id="CLU_065323_0_0_9"/>
<name>N2BI48_9FIRM</name>
<dbReference type="STRING" id="1235802.C823_00862"/>
<comment type="caution">
    <text evidence="2">The sequence shown here is derived from an EMBL/GenBank/DDBJ whole genome shotgun (WGS) entry which is preliminary data.</text>
</comment>
<sequence length="353" mass="39751">MSCAILTAAGMVIAGIGAAMGGWIYGVFVDAKGIHVNAPLLRQNDKETQKYKAEQEIQEAFNSIEIDMQYADIRVEQSDSDRYTLSYGLSGGRLQKEIKDGKLLLKHGDDGYFGKQEAYFQWLALGRSEIESRRIEKENYVTIGLPVGAKLKNISLHTDFADVVCERIQADSLNINVEYGDVSVSQVKAQHMEIHPESGRLQMEQVQGANCTIRDEYGDVMIKDMTLSDDLNIHLESGALEFRNTLVHKLNLHSEYGDIHGYQAEFATAEVYQESRDCKLYDVLTNTCAIKSEYGNVELRLKDDTGDYAYDLHTEYGDITINDHKMGESYGTIQENPDRRIEIFCESGNINIQ</sequence>
<accession>N2BI48</accession>
<dbReference type="InterPro" id="IPR025164">
    <property type="entry name" value="Toastrack_DUF4097"/>
</dbReference>
<dbReference type="Gene3D" id="2.160.20.120">
    <property type="match status" value="1"/>
</dbReference>
<proteinExistence type="predicted"/>
<protein>
    <recommendedName>
        <fullName evidence="1">DUF4097 domain-containing protein</fullName>
    </recommendedName>
</protein>
<dbReference type="EMBL" id="AQFT01000023">
    <property type="protein sequence ID" value="EMZ36494.1"/>
    <property type="molecule type" value="Genomic_DNA"/>
</dbReference>
<dbReference type="AlphaFoldDB" id="N2BI48"/>
<evidence type="ECO:0000313" key="2">
    <source>
        <dbReference type="EMBL" id="EMZ36494.1"/>
    </source>
</evidence>
<evidence type="ECO:0000259" key="1">
    <source>
        <dbReference type="Pfam" id="PF13349"/>
    </source>
</evidence>
<reference evidence="2 3" key="1">
    <citation type="journal article" date="2014" name="Genome Announc.">
        <title>Draft genome sequences of the altered schaedler flora, a defined bacterial community from gnotobiotic mice.</title>
        <authorList>
            <person name="Wannemuehler M.J."/>
            <person name="Overstreet A.M."/>
            <person name="Ward D.V."/>
            <person name="Phillips G.J."/>
        </authorList>
    </citation>
    <scope>NUCLEOTIDE SEQUENCE [LARGE SCALE GENOMIC DNA]</scope>
    <source>
        <strain evidence="2 3">ASF492</strain>
    </source>
</reference>
<organism evidence="2 3">
    <name type="scientific">Eubacterium plexicaudatum ASF492</name>
    <dbReference type="NCBI Taxonomy" id="1235802"/>
    <lineage>
        <taxon>Bacteria</taxon>
        <taxon>Bacillati</taxon>
        <taxon>Bacillota</taxon>
        <taxon>Clostridia</taxon>
        <taxon>Eubacteriales</taxon>
        <taxon>Eubacteriaceae</taxon>
        <taxon>Eubacterium</taxon>
    </lineage>
</organism>
<keyword evidence="3" id="KW-1185">Reference proteome</keyword>
<gene>
    <name evidence="2" type="ORF">C823_00862</name>
</gene>
<dbReference type="Pfam" id="PF13349">
    <property type="entry name" value="DUF4097"/>
    <property type="match status" value="1"/>
</dbReference>
<feature type="domain" description="DUF4097" evidence="1">
    <location>
        <begin position="62"/>
        <end position="260"/>
    </location>
</feature>
<dbReference type="eggNOG" id="COG3595">
    <property type="taxonomic scope" value="Bacteria"/>
</dbReference>